<keyword evidence="3" id="KW-1185">Reference proteome</keyword>
<dbReference type="Pfam" id="PF13524">
    <property type="entry name" value="Glyco_trans_1_2"/>
    <property type="match status" value="1"/>
</dbReference>
<dbReference type="Proteomes" id="UP001187221">
    <property type="component" value="Unassembled WGS sequence"/>
</dbReference>
<feature type="domain" description="Spore protein YkvP/CgeB glycosyl transferase-like" evidence="1">
    <location>
        <begin position="222"/>
        <end position="342"/>
    </location>
</feature>
<evidence type="ECO:0000313" key="2">
    <source>
        <dbReference type="EMBL" id="GMM61161.1"/>
    </source>
</evidence>
<gene>
    <name evidence="2" type="ORF">NUTIK01_19380</name>
</gene>
<dbReference type="InterPro" id="IPR055259">
    <property type="entry name" value="YkvP/CgeB_Glyco_trans-like"/>
</dbReference>
<reference evidence="2 3" key="1">
    <citation type="submission" date="2023-06" db="EMBL/GenBank/DDBJ databases">
        <title>Draft genome sequence of Novosphingobium sp. strain IK01.</title>
        <authorList>
            <person name="Hatamoto M."/>
            <person name="Ikarashi T."/>
            <person name="Yamaguchi T."/>
        </authorList>
    </citation>
    <scope>NUCLEOTIDE SEQUENCE [LARGE SCALE GENOMIC DNA]</scope>
    <source>
        <strain evidence="2 3">IK01</strain>
    </source>
</reference>
<protein>
    <recommendedName>
        <fullName evidence="1">Spore protein YkvP/CgeB glycosyl transferase-like domain-containing protein</fullName>
    </recommendedName>
</protein>
<name>A0ABQ6P7D7_9SPHN</name>
<dbReference type="EMBL" id="BTFW01000001">
    <property type="protein sequence ID" value="GMM61161.1"/>
    <property type="molecule type" value="Genomic_DNA"/>
</dbReference>
<evidence type="ECO:0000313" key="3">
    <source>
        <dbReference type="Proteomes" id="UP001187221"/>
    </source>
</evidence>
<proteinExistence type="predicted"/>
<comment type="caution">
    <text evidence="2">The sequence shown here is derived from an EMBL/GenBank/DDBJ whole genome shotgun (WGS) entry which is preliminary data.</text>
</comment>
<evidence type="ECO:0000259" key="1">
    <source>
        <dbReference type="Pfam" id="PF13524"/>
    </source>
</evidence>
<sequence length="347" mass="38858">MAFAAPSPSIEPASTLKIALVADELTRACLTPECRLVDVPPLTTTWGFHRFLSAARPDMLLVESTWQGPAQSWRYRVASSPRHAWLRSNRRLRLLVRVARDMGIPTVFWNKEDGVHFDRFIASARLFEHVFTVDANCLDRYRTVMGAQASVHVLPFPVQPAYHRFTGFAFRHHQAAFVGSYSTHIHQTRRAWQDMAFSAALDSGLGLTVYDRNSARPSRIYRYPQWEGLAVHPAVAHCETARIYKDHVASLNVNTVTDSATMFSRRLVEILACGGIAVTSASRSVDALFAPYCHVVRDADEARDLFARLRHGPAPDDLDRARAGAAHVAAHHTWDQRLAEIAAVVRV</sequence>
<dbReference type="RefSeq" id="WP_317974872.1">
    <property type="nucleotide sequence ID" value="NZ_BTFW01000001.1"/>
</dbReference>
<organism evidence="2 3">
    <name type="scientific">Novosphingobium pituita</name>
    <dbReference type="NCBI Taxonomy" id="3056842"/>
    <lineage>
        <taxon>Bacteria</taxon>
        <taxon>Pseudomonadati</taxon>
        <taxon>Pseudomonadota</taxon>
        <taxon>Alphaproteobacteria</taxon>
        <taxon>Sphingomonadales</taxon>
        <taxon>Sphingomonadaceae</taxon>
        <taxon>Novosphingobium</taxon>
    </lineage>
</organism>
<accession>A0ABQ6P7D7</accession>